<keyword evidence="2" id="KW-1185">Reference proteome</keyword>
<proteinExistence type="predicted"/>
<dbReference type="InterPro" id="IPR039968">
    <property type="entry name" value="BcerS-like"/>
</dbReference>
<organism evidence="1 2">
    <name type="scientific">Polyangium fumosum</name>
    <dbReference type="NCBI Taxonomy" id="889272"/>
    <lineage>
        <taxon>Bacteria</taxon>
        <taxon>Pseudomonadati</taxon>
        <taxon>Myxococcota</taxon>
        <taxon>Polyangia</taxon>
        <taxon>Polyangiales</taxon>
        <taxon>Polyangiaceae</taxon>
        <taxon>Polyangium</taxon>
    </lineage>
</organism>
<comment type="caution">
    <text evidence="1">The sequence shown here is derived from an EMBL/GenBank/DDBJ whole genome shotgun (WGS) entry which is preliminary data.</text>
</comment>
<dbReference type="OrthoDB" id="9806005at2"/>
<dbReference type="PANTHER" id="PTHR41368">
    <property type="entry name" value="PROTEIN YGHO"/>
    <property type="match status" value="1"/>
</dbReference>
<evidence type="ECO:0000313" key="2">
    <source>
        <dbReference type="Proteomes" id="UP000309215"/>
    </source>
</evidence>
<reference evidence="1 2" key="1">
    <citation type="submission" date="2019-04" db="EMBL/GenBank/DDBJ databases">
        <authorList>
            <person name="Li Y."/>
            <person name="Wang J."/>
        </authorList>
    </citation>
    <scope>NUCLEOTIDE SEQUENCE [LARGE SCALE GENOMIC DNA]</scope>
    <source>
        <strain evidence="1 2">DSM 14668</strain>
    </source>
</reference>
<dbReference type="AlphaFoldDB" id="A0A4U1J5C8"/>
<sequence>MAIEIVELGEKDKKRRRDFLDVAREIYADDPAWVRPLDMDIEDRLDRKKNPFFDHGDAQAFVAYRDGRRVGRITAQIDHTHLERHKDAAGFFGFLDTLDDPEVARALLEKAADWNRARGMKLLRGPISLNINEELGCLVEGFDTPPMIMMPHHRPYQGGLIEQAGLAKLKDFYAWTYDVGSVPARAQKAHDEVLGMPEVTVRHLDPAHFGEEVRVLMDIFNDAWSDNWGFVPLSERELAKMAADMKLILFPEITYLVSIDGEPAAVALALPNINEVIRDFDGKLFPFNVAKLLYRLRVKGPKSGRLIILGIKKKYRHVRKYAGLSAFLYVAMNRSAHLLGLERGELSWTLEDNAAINAGIRLMGGRIYKKYRVYQREL</sequence>
<dbReference type="EMBL" id="SSMQ01000034">
    <property type="protein sequence ID" value="TKD02430.1"/>
    <property type="molecule type" value="Genomic_DNA"/>
</dbReference>
<dbReference type="RefSeq" id="WP_136932236.1">
    <property type="nucleotide sequence ID" value="NZ_SSMQ01000034.1"/>
</dbReference>
<dbReference type="Proteomes" id="UP000309215">
    <property type="component" value="Unassembled WGS sequence"/>
</dbReference>
<evidence type="ECO:0000313" key="1">
    <source>
        <dbReference type="EMBL" id="TKD02430.1"/>
    </source>
</evidence>
<dbReference type="SUPFAM" id="SSF55729">
    <property type="entry name" value="Acyl-CoA N-acyltransferases (Nat)"/>
    <property type="match status" value="1"/>
</dbReference>
<evidence type="ECO:0008006" key="3">
    <source>
        <dbReference type="Google" id="ProtNLM"/>
    </source>
</evidence>
<name>A0A4U1J5C8_9BACT</name>
<protein>
    <recommendedName>
        <fullName evidence="3">N-acetyltransferase</fullName>
    </recommendedName>
</protein>
<accession>A0A4U1J5C8</accession>
<gene>
    <name evidence="1" type="ORF">E8A74_28460</name>
</gene>
<dbReference type="Gene3D" id="3.40.630.30">
    <property type="match status" value="1"/>
</dbReference>
<dbReference type="InterPro" id="IPR016181">
    <property type="entry name" value="Acyl_CoA_acyltransferase"/>
</dbReference>
<dbReference type="PANTHER" id="PTHR41368:SF1">
    <property type="entry name" value="PROTEIN YGHO"/>
    <property type="match status" value="1"/>
</dbReference>